<dbReference type="InterPro" id="IPR037215">
    <property type="entry name" value="GUN4-like_sf"/>
</dbReference>
<dbReference type="PANTHER" id="PTHR34800">
    <property type="entry name" value="TETRAPYRROLE-BINDING PROTEIN, CHLOROPLASTIC"/>
    <property type="match status" value="1"/>
</dbReference>
<feature type="compositionally biased region" description="Basic and acidic residues" evidence="1">
    <location>
        <begin position="154"/>
        <end position="182"/>
    </location>
</feature>
<gene>
    <name evidence="4" type="ORF">F6J89_06595</name>
</gene>
<reference evidence="4" key="1">
    <citation type="submission" date="2019-11" db="EMBL/GenBank/DDBJ databases">
        <title>Genomic insights into an expanded diversity of filamentous marine cyanobacteria reveals the extraordinary biosynthetic potential of Moorea and Okeania.</title>
        <authorList>
            <person name="Ferreira Leao T."/>
            <person name="Wang M."/>
            <person name="Moss N."/>
            <person name="Da Silva R."/>
            <person name="Sanders J."/>
            <person name="Nurk S."/>
            <person name="Gurevich A."/>
            <person name="Humphrey G."/>
            <person name="Reher R."/>
            <person name="Zhu Q."/>
            <person name="Belda-Ferre P."/>
            <person name="Glukhov E."/>
            <person name="Rex R."/>
            <person name="Dorrestein P.C."/>
            <person name="Knight R."/>
            <person name="Pevzner P."/>
            <person name="Gerwick W.H."/>
            <person name="Gerwick L."/>
        </authorList>
    </citation>
    <scope>NUCLEOTIDE SEQUENCE</scope>
    <source>
        <strain evidence="4">SIO1C4</strain>
    </source>
</reference>
<dbReference type="Gene3D" id="1.10.10.1770">
    <property type="entry name" value="Gun4-like"/>
    <property type="match status" value="1"/>
</dbReference>
<dbReference type="SUPFAM" id="SSF140869">
    <property type="entry name" value="GUN4-like"/>
    <property type="match status" value="1"/>
</dbReference>
<dbReference type="Gene3D" id="1.25.40.620">
    <property type="match status" value="1"/>
</dbReference>
<dbReference type="EMBL" id="JAAHFQ010000089">
    <property type="protein sequence ID" value="NER27302.1"/>
    <property type="molecule type" value="Genomic_DNA"/>
</dbReference>
<name>A0A6B3N9M9_9CYAN</name>
<evidence type="ECO:0000256" key="2">
    <source>
        <dbReference type="SAM" id="SignalP"/>
    </source>
</evidence>
<accession>A0A6B3N9M9</accession>
<dbReference type="Pfam" id="PF05419">
    <property type="entry name" value="GUN4"/>
    <property type="match status" value="1"/>
</dbReference>
<proteinExistence type="predicted"/>
<dbReference type="GO" id="GO:0046906">
    <property type="term" value="F:tetrapyrrole binding"/>
    <property type="evidence" value="ECO:0007669"/>
    <property type="project" value="TreeGrafter"/>
</dbReference>
<sequence length="203" mass="23823">MKTFYLFASLGVLGLLYLSPTSAQSPRQTNLIITESTQEAAKLDSRYSQLQEYLKQQDWEAADQETYELMLKIAGSESEQQGSFNLTEWQNFSCEAFKQIDKLWLEASDSKLGFSTQNKILEEVQDYNLFYFRIGWKRKLLKDDWAVVWEYDQESQKTEYLTDKKPNFEEPPDGHLPAKLEWETPEGESPQDRRFEAIDRCNL</sequence>
<keyword evidence="2" id="KW-0732">Signal</keyword>
<evidence type="ECO:0000313" key="4">
    <source>
        <dbReference type="EMBL" id="NER27302.1"/>
    </source>
</evidence>
<feature type="compositionally biased region" description="Basic and acidic residues" evidence="1">
    <location>
        <begin position="190"/>
        <end position="203"/>
    </location>
</feature>
<dbReference type="InterPro" id="IPR008629">
    <property type="entry name" value="GUN4-like"/>
</dbReference>
<feature type="domain" description="GUN4-like" evidence="3">
    <location>
        <begin position="44"/>
        <end position="178"/>
    </location>
</feature>
<evidence type="ECO:0000259" key="3">
    <source>
        <dbReference type="Pfam" id="PF05419"/>
    </source>
</evidence>
<dbReference type="PANTHER" id="PTHR34800:SF1">
    <property type="entry name" value="TETRAPYRROLE-BINDING PROTEIN, CHLOROPLASTIC"/>
    <property type="match status" value="1"/>
</dbReference>
<feature type="region of interest" description="Disordered" evidence="1">
    <location>
        <begin position="154"/>
        <end position="203"/>
    </location>
</feature>
<protein>
    <recommendedName>
        <fullName evidence="3">GUN4-like domain-containing protein</fullName>
    </recommendedName>
</protein>
<feature type="chain" id="PRO_5025415028" description="GUN4-like domain-containing protein" evidence="2">
    <location>
        <begin position="24"/>
        <end position="203"/>
    </location>
</feature>
<organism evidence="4">
    <name type="scientific">Symploca sp. SIO1C4</name>
    <dbReference type="NCBI Taxonomy" id="2607765"/>
    <lineage>
        <taxon>Bacteria</taxon>
        <taxon>Bacillati</taxon>
        <taxon>Cyanobacteriota</taxon>
        <taxon>Cyanophyceae</taxon>
        <taxon>Coleofasciculales</taxon>
        <taxon>Coleofasciculaceae</taxon>
        <taxon>Symploca</taxon>
    </lineage>
</organism>
<feature type="signal peptide" evidence="2">
    <location>
        <begin position="1"/>
        <end position="23"/>
    </location>
</feature>
<dbReference type="AlphaFoldDB" id="A0A6B3N9M9"/>
<evidence type="ECO:0000256" key="1">
    <source>
        <dbReference type="SAM" id="MobiDB-lite"/>
    </source>
</evidence>
<comment type="caution">
    <text evidence="4">The sequence shown here is derived from an EMBL/GenBank/DDBJ whole genome shotgun (WGS) entry which is preliminary data.</text>
</comment>